<comment type="caution">
    <text evidence="1">The sequence shown here is derived from an EMBL/GenBank/DDBJ whole genome shotgun (WGS) entry which is preliminary data.</text>
</comment>
<dbReference type="RefSeq" id="WP_240572522.1">
    <property type="nucleotide sequence ID" value="NZ_CP136709.1"/>
</dbReference>
<organism evidence="1 2">
    <name type="scientific">Aestuariibaculum lutulentum</name>
    <dbReference type="NCBI Taxonomy" id="2920935"/>
    <lineage>
        <taxon>Bacteria</taxon>
        <taxon>Pseudomonadati</taxon>
        <taxon>Bacteroidota</taxon>
        <taxon>Flavobacteriia</taxon>
        <taxon>Flavobacteriales</taxon>
        <taxon>Flavobacteriaceae</taxon>
    </lineage>
</organism>
<dbReference type="SUPFAM" id="SSF53067">
    <property type="entry name" value="Actin-like ATPase domain"/>
    <property type="match status" value="1"/>
</dbReference>
<protein>
    <submittedName>
        <fullName evidence="1">Uncharacterized protein</fullName>
    </submittedName>
</protein>
<keyword evidence="2" id="KW-1185">Reference proteome</keyword>
<dbReference type="EMBL" id="JAKVQD010000001">
    <property type="protein sequence ID" value="MCH4552210.1"/>
    <property type="molecule type" value="Genomic_DNA"/>
</dbReference>
<name>A0ABS9RGZ0_9FLAO</name>
<reference evidence="1" key="1">
    <citation type="submission" date="2022-02" db="EMBL/GenBank/DDBJ databases">
        <title>Aestuariibaculum sp., a marine bacterium isolated from sediment in Guangxi.</title>
        <authorList>
            <person name="Ying J."/>
        </authorList>
    </citation>
    <scope>NUCLEOTIDE SEQUENCE</scope>
    <source>
        <strain evidence="1">L182</strain>
    </source>
</reference>
<proteinExistence type="predicted"/>
<dbReference type="InterPro" id="IPR043129">
    <property type="entry name" value="ATPase_NBD"/>
</dbReference>
<accession>A0ABS9RGZ0</accession>
<sequence length="1123" mass="128359">MSKKVFRIHNDGAQNPDWFASDKINSTLIDNIETDGGDGKKLPTSIPSPFARIDLVRTAFAALGSSGDLDGITRNGKAVASDNHKLVSDALDIGQLFFNFKRHEKDLQLISWNKEESLNKLLNGNPSQKHLGNTLKLFLQQDRKQYNFSEFDNIYILLYKHKIIGGTSPRTLFFAAPNAQETDIKFGRDTMLDDMLLPLYQRDPNYIKYLVALSKTPNFNQYFPEFNSYILKTVDKIYNIDPNLHDELMKLDYESYLATFKPLFYNNNPGQPVEVINGLFLKQFEKDPSTIEDKSDFTIKSSKIIDGIKPLVLPVDTLNLPYIYTEDKWDIKTKVPFQDSTPLNERLLPDQGIKYPYLTMNDFLCESIIKLPFSIDQDKFLTTGNGNYLIPLKPLFFQYFSVDDLKNQELIKIKELAGSSVQVDLNIPIKKGYISYSKIYNSKSISSTDNKGEKGIIFDKHFSLALYPFNKSEQVNLNYTVGLVDVNPDNSNKLAVQLFNDRKTKIISPKTVKERSSSPFITSQTITDENFDAIIITVGSHENYIIPLWNEYTRVGGDIYQFAIDFGTTNTHIEYTIEGQGGAKGFNISEHEEQIAFLMPSDASRRLEAIRTIDDGESHLMQEIIPKRIGDTEMIKSPFRSALLQNKNVNYELATFPFADTNIGFEYEKKPIRPYLKTFTNLKWSKEANNEKQVKHYINEILMLCKNKVLKNNGDLSQTKIIWFYPVSMTTSHLNRFRRIWQDSFNEIFDINDDNLSDFPESIAPFYHYKSDGNIRTAAKPSVSIDIGGGTSDVMIFFNEKPQLITSFRFAGNAIFGDGFNGNIKANGFVQKYKEIIENTLTQNKLVEEVNILDKIYTEYQSSTDLINFLFSLNENKNIQEKSLDIDFGKKLIDDDDFKIIFLLFYSAMVYHIAELMKLKGIQNPRNIVFSGTGSKTLKILDSSKKLNSLTTLFESIFNHVYKTENSELTLKTTENPKEVTCKGGFNIDKELDGIKHTDLIEVNLGNFDNPTIQSKTTSIENTVKYKDINKAYLDGIIKNIDEFYDLFNVLIKKLDFKGEFGVSNKSIEIFNRIKQNDQLDYLMQGVKSLEEDSAAEEPVAQTLFFFPLIGLLYDLASTINES</sequence>
<evidence type="ECO:0000313" key="1">
    <source>
        <dbReference type="EMBL" id="MCH4552210.1"/>
    </source>
</evidence>
<dbReference type="Proteomes" id="UP001156141">
    <property type="component" value="Unassembled WGS sequence"/>
</dbReference>
<gene>
    <name evidence="1" type="ORF">MKW35_06230</name>
</gene>
<evidence type="ECO:0000313" key="2">
    <source>
        <dbReference type="Proteomes" id="UP001156141"/>
    </source>
</evidence>